<dbReference type="EMBL" id="BNDZ01000005">
    <property type="protein sequence ID" value="GHI49857.1"/>
    <property type="molecule type" value="Genomic_DNA"/>
</dbReference>
<sequence>MLAQDGGGGTEGADPVGGFLGALQEEGDPVQRVFGVHGGSLRYGSVPQRLAGGRAAHPAPAREGGGMFNQPPLLSGVAALPGNGAGSGVRPAVVRQEERA</sequence>
<name>A0AA37C3P5_9ACTN</name>
<proteinExistence type="predicted"/>
<feature type="region of interest" description="Disordered" evidence="1">
    <location>
        <begin position="1"/>
        <end position="22"/>
    </location>
</feature>
<evidence type="ECO:0000256" key="1">
    <source>
        <dbReference type="SAM" id="MobiDB-lite"/>
    </source>
</evidence>
<gene>
    <name evidence="2" type="ORF">ScoT_60310</name>
</gene>
<dbReference type="AlphaFoldDB" id="A0AA37C3P5"/>
<accession>A0AA37C3P5</accession>
<organism evidence="2 3">
    <name type="scientific">Streptomyces albidoflavus</name>
    <dbReference type="NCBI Taxonomy" id="1886"/>
    <lineage>
        <taxon>Bacteria</taxon>
        <taxon>Bacillati</taxon>
        <taxon>Actinomycetota</taxon>
        <taxon>Actinomycetes</taxon>
        <taxon>Kitasatosporales</taxon>
        <taxon>Streptomycetaceae</taxon>
        <taxon>Streptomyces</taxon>
        <taxon>Streptomyces albidoflavus group</taxon>
    </lineage>
</organism>
<feature type="compositionally biased region" description="Low complexity" evidence="1">
    <location>
        <begin position="51"/>
        <end position="62"/>
    </location>
</feature>
<reference evidence="2" key="1">
    <citation type="submission" date="2022-09" db="EMBL/GenBank/DDBJ databases">
        <title>Whole genome shotgun sequence of Streptomyces albidoflavus NBRC 12854.</title>
        <authorList>
            <person name="Komaki H."/>
            <person name="Tamura T."/>
        </authorList>
    </citation>
    <scope>NUCLEOTIDE SEQUENCE</scope>
    <source>
        <strain evidence="2">NBRC 12854</strain>
    </source>
</reference>
<feature type="compositionally biased region" description="Gly residues" evidence="1">
    <location>
        <begin position="1"/>
        <end position="11"/>
    </location>
</feature>
<evidence type="ECO:0000313" key="3">
    <source>
        <dbReference type="Proteomes" id="UP001051844"/>
    </source>
</evidence>
<feature type="region of interest" description="Disordered" evidence="1">
    <location>
        <begin position="51"/>
        <end position="70"/>
    </location>
</feature>
<evidence type="ECO:0000313" key="2">
    <source>
        <dbReference type="EMBL" id="GHI49857.1"/>
    </source>
</evidence>
<comment type="caution">
    <text evidence="2">The sequence shown here is derived from an EMBL/GenBank/DDBJ whole genome shotgun (WGS) entry which is preliminary data.</text>
</comment>
<dbReference type="Proteomes" id="UP001051844">
    <property type="component" value="Unassembled WGS sequence"/>
</dbReference>
<protein>
    <submittedName>
        <fullName evidence="2">Uncharacterized protein</fullName>
    </submittedName>
</protein>